<dbReference type="GO" id="GO:0016579">
    <property type="term" value="P:protein deubiquitination"/>
    <property type="evidence" value="ECO:0007669"/>
    <property type="project" value="TreeGrafter"/>
</dbReference>
<dbReference type="GO" id="GO:0004843">
    <property type="term" value="F:cysteine-type deubiquitinase activity"/>
    <property type="evidence" value="ECO:0007669"/>
    <property type="project" value="UniProtKB-UniRule"/>
</dbReference>
<feature type="compositionally biased region" description="Basic residues" evidence="4">
    <location>
        <begin position="415"/>
        <end position="445"/>
    </location>
</feature>
<comment type="subcellular location">
    <subcellularLocation>
        <location evidence="3">Cytoplasm</location>
    </subcellularLocation>
</comment>
<evidence type="ECO:0000256" key="1">
    <source>
        <dbReference type="ARBA" id="ARBA00000707"/>
    </source>
</evidence>
<dbReference type="InterPro" id="IPR038765">
    <property type="entry name" value="Papain-like_cys_pep_sf"/>
</dbReference>
<keyword evidence="7" id="KW-1185">Reference proteome</keyword>
<feature type="compositionally biased region" description="Basic and acidic residues" evidence="4">
    <location>
        <begin position="446"/>
        <end position="476"/>
    </location>
</feature>
<comment type="catalytic activity">
    <reaction evidence="1 3">
        <text>Thiol-dependent hydrolysis of ester, thioester, amide, peptide and isopeptide bonds formed by the C-terminal Gly of ubiquitin (a 76-residue protein attached to proteins as an intracellular targeting signal).</text>
        <dbReference type="EC" id="3.4.19.12"/>
    </reaction>
</comment>
<dbReference type="InterPro" id="IPR003323">
    <property type="entry name" value="OTU_dom"/>
</dbReference>
<dbReference type="InterPro" id="IPR002004">
    <property type="entry name" value="PABP_HYD_C"/>
</dbReference>
<feature type="domain" description="OTU" evidence="5">
    <location>
        <begin position="70"/>
        <end position="203"/>
    </location>
</feature>
<reference evidence="7" key="1">
    <citation type="journal article" date="2015" name="PLoS Genet.">
        <title>Genome Sequence and Transcriptome Analyses of Chrysochromulina tobin: Metabolic Tools for Enhanced Algal Fitness in the Prominent Order Prymnesiales (Haptophyceae).</title>
        <authorList>
            <person name="Hovde B.T."/>
            <person name="Deodato C.R."/>
            <person name="Hunsperger H.M."/>
            <person name="Ryken S.A."/>
            <person name="Yost W."/>
            <person name="Jha R.K."/>
            <person name="Patterson J."/>
            <person name="Monnat R.J. Jr."/>
            <person name="Barlow S.B."/>
            <person name="Starkenburg S.R."/>
            <person name="Cattolico R.A."/>
        </authorList>
    </citation>
    <scope>NUCLEOTIDE SEQUENCE</scope>
    <source>
        <strain evidence="7">CCMP291</strain>
    </source>
</reference>
<dbReference type="SMART" id="SM00517">
    <property type="entry name" value="PolyA"/>
    <property type="match status" value="1"/>
</dbReference>
<gene>
    <name evidence="6" type="ORF">Ctob_012515</name>
</gene>
<feature type="region of interest" description="Disordered" evidence="4">
    <location>
        <begin position="1"/>
        <end position="56"/>
    </location>
</feature>
<dbReference type="InterPro" id="IPR036053">
    <property type="entry name" value="PABP-dom"/>
</dbReference>
<dbReference type="PANTHER" id="PTHR13312:SF0">
    <property type="entry name" value="UBIQUITIN THIOESTERASE OTU1"/>
    <property type="match status" value="1"/>
</dbReference>
<dbReference type="PROSITE" id="PS50802">
    <property type="entry name" value="OTU"/>
    <property type="match status" value="1"/>
</dbReference>
<sequence>MRAADISAAQQAKKAEIATKSRDTKTSTTRARNTAGTTTATDATKSRARRLAPWTTSTATDTRVADVFSGTVAKVPADNSCMLHALKLGDAAKLRELLTTWLRANPNHPLFGATLAEHVSADTGEPWPEYCTRMQHAHTWGGIPELVAAAQVHSVGIRVFEDVGRGHFHLKAIFGQEFIVRDARTAPIDIVCGSSHYDSLIGARPLKPWEHKTKQIDKLTTSAPHELEETVVSAAPKEPATLAPRELEKTAVSAAPKEPKATMSEIAHSELDPATEVAVLERLEQQRRSSPLDLQALLAHPDPLPMLGEHLYQLIECHDVRLPGKITGMLLDGLSLDELHSLLASAPPRDAAAALAEWVDTAQQTLREAAEILAATEPKEPTVPAPPELEKLDLPTEPEKHDTMAENLAPDTPKKIRRMRSVGQRRRRAHRKRDTRRARDRRQKLKAREELAARESKAREELATREEPAKSEVRQAREQHEAWKRRDEMREFNKEFALPEPWPRPEVCEWKPIFVTREVSRMQANDERATHVRLLFTATSTPTPSLLGIALYASILHPTPHAPYLRGAAPRVFGKATPKAKTDEEKDAESAGNPKPYFPPNSCPLSCPDCP</sequence>
<evidence type="ECO:0000313" key="6">
    <source>
        <dbReference type="EMBL" id="KOO26631.1"/>
    </source>
</evidence>
<feature type="compositionally biased region" description="Low complexity" evidence="4">
    <location>
        <begin position="26"/>
        <end position="43"/>
    </location>
</feature>
<evidence type="ECO:0000256" key="4">
    <source>
        <dbReference type="SAM" id="MobiDB-lite"/>
    </source>
</evidence>
<keyword evidence="2 3" id="KW-0378">Hydrolase</keyword>
<dbReference type="GO" id="GO:0005829">
    <property type="term" value="C:cytosol"/>
    <property type="evidence" value="ECO:0007669"/>
    <property type="project" value="TreeGrafter"/>
</dbReference>
<dbReference type="SUPFAM" id="SSF63570">
    <property type="entry name" value="PABC (PABP) domain"/>
    <property type="match status" value="1"/>
</dbReference>
<dbReference type="PANTHER" id="PTHR13312">
    <property type="entry name" value="HIV-INDUCED PROTEIN-7-LIKE PROTEASE"/>
    <property type="match status" value="1"/>
</dbReference>
<feature type="region of interest" description="Disordered" evidence="4">
    <location>
        <begin position="376"/>
        <end position="476"/>
    </location>
</feature>
<feature type="compositionally biased region" description="Basic and acidic residues" evidence="4">
    <location>
        <begin position="13"/>
        <end position="25"/>
    </location>
</feature>
<feature type="region of interest" description="Disordered" evidence="4">
    <location>
        <begin position="575"/>
        <end position="611"/>
    </location>
</feature>
<feature type="region of interest" description="Disordered" evidence="4">
    <location>
        <begin position="235"/>
        <end position="259"/>
    </location>
</feature>
<evidence type="ECO:0000256" key="3">
    <source>
        <dbReference type="RuleBase" id="RU367104"/>
    </source>
</evidence>
<dbReference type="Pfam" id="PF00658">
    <property type="entry name" value="MLLE"/>
    <property type="match status" value="1"/>
</dbReference>
<feature type="compositionally biased region" description="Basic and acidic residues" evidence="4">
    <location>
        <begin position="388"/>
        <end position="404"/>
    </location>
</feature>
<dbReference type="OrthoDB" id="415023at2759"/>
<dbReference type="GO" id="GO:0005634">
    <property type="term" value="C:nucleus"/>
    <property type="evidence" value="ECO:0007669"/>
    <property type="project" value="TreeGrafter"/>
</dbReference>
<keyword evidence="3" id="KW-0963">Cytoplasm</keyword>
<dbReference type="Proteomes" id="UP000037460">
    <property type="component" value="Unassembled WGS sequence"/>
</dbReference>
<dbReference type="GO" id="GO:0036503">
    <property type="term" value="P:ERAD pathway"/>
    <property type="evidence" value="ECO:0007669"/>
    <property type="project" value="TreeGrafter"/>
</dbReference>
<keyword evidence="3" id="KW-0788">Thiol protease</keyword>
<comment type="function">
    <text evidence="3">Hydrolase that can remove conjugated ubiquitin from proteins and may therefore play an important regulatory role at the level of protein turnover by preventing degradation.</text>
</comment>
<organism evidence="6 7">
    <name type="scientific">Chrysochromulina tobinii</name>
    <dbReference type="NCBI Taxonomy" id="1460289"/>
    <lineage>
        <taxon>Eukaryota</taxon>
        <taxon>Haptista</taxon>
        <taxon>Haptophyta</taxon>
        <taxon>Prymnesiophyceae</taxon>
        <taxon>Prymnesiales</taxon>
        <taxon>Chrysochromulinaceae</taxon>
        <taxon>Chrysochromulina</taxon>
    </lineage>
</organism>
<protein>
    <recommendedName>
        <fullName evidence="3">Ubiquitin thioesterase OTU</fullName>
        <ecNumber evidence="3">3.4.19.12</ecNumber>
    </recommendedName>
</protein>
<dbReference type="EMBL" id="JWZX01002825">
    <property type="protein sequence ID" value="KOO26631.1"/>
    <property type="molecule type" value="Genomic_DNA"/>
</dbReference>
<proteinExistence type="predicted"/>
<evidence type="ECO:0000256" key="2">
    <source>
        <dbReference type="ARBA" id="ARBA00022801"/>
    </source>
</evidence>
<dbReference type="Gene3D" id="1.10.1900.10">
    <property type="entry name" value="c-terminal domain of poly(a) binding protein"/>
    <property type="match status" value="1"/>
</dbReference>
<evidence type="ECO:0000259" key="5">
    <source>
        <dbReference type="PROSITE" id="PS50802"/>
    </source>
</evidence>
<dbReference type="AlphaFoldDB" id="A0A0M0JJ62"/>
<dbReference type="SUPFAM" id="SSF54001">
    <property type="entry name" value="Cysteine proteinases"/>
    <property type="match status" value="1"/>
</dbReference>
<name>A0A0M0JJ62_9EUKA</name>
<dbReference type="CDD" id="cd22744">
    <property type="entry name" value="OTU"/>
    <property type="match status" value="1"/>
</dbReference>
<accession>A0A0M0JJ62</accession>
<comment type="caution">
    <text evidence="6">The sequence shown here is derived from an EMBL/GenBank/DDBJ whole genome shotgun (WGS) entry which is preliminary data.</text>
</comment>
<evidence type="ECO:0000313" key="7">
    <source>
        <dbReference type="Proteomes" id="UP000037460"/>
    </source>
</evidence>
<dbReference type="Gene3D" id="3.90.70.80">
    <property type="match status" value="1"/>
</dbReference>
<keyword evidence="3" id="KW-0833">Ubl conjugation pathway</keyword>
<dbReference type="GO" id="GO:0003723">
    <property type="term" value="F:RNA binding"/>
    <property type="evidence" value="ECO:0007669"/>
    <property type="project" value="InterPro"/>
</dbReference>
<dbReference type="EC" id="3.4.19.12" evidence="3"/>
<keyword evidence="3" id="KW-0645">Protease</keyword>
<dbReference type="GO" id="GO:0030968">
    <property type="term" value="P:endoplasmic reticulum unfolded protein response"/>
    <property type="evidence" value="ECO:0007669"/>
    <property type="project" value="TreeGrafter"/>
</dbReference>